<dbReference type="GO" id="GO:0003700">
    <property type="term" value="F:DNA-binding transcription factor activity"/>
    <property type="evidence" value="ECO:0007669"/>
    <property type="project" value="TreeGrafter"/>
</dbReference>
<protein>
    <submittedName>
        <fullName evidence="4">TetR family transcriptional regulator</fullName>
    </submittedName>
</protein>
<evidence type="ECO:0000256" key="1">
    <source>
        <dbReference type="ARBA" id="ARBA00023125"/>
    </source>
</evidence>
<dbReference type="InterPro" id="IPR023772">
    <property type="entry name" value="DNA-bd_HTH_TetR-type_CS"/>
</dbReference>
<dbReference type="InterPro" id="IPR041673">
    <property type="entry name" value="TetR_C_23"/>
</dbReference>
<feature type="DNA-binding region" description="H-T-H motif" evidence="2">
    <location>
        <begin position="29"/>
        <end position="48"/>
    </location>
</feature>
<dbReference type="GO" id="GO:0000976">
    <property type="term" value="F:transcription cis-regulatory region binding"/>
    <property type="evidence" value="ECO:0007669"/>
    <property type="project" value="TreeGrafter"/>
</dbReference>
<dbReference type="SUPFAM" id="SSF46689">
    <property type="entry name" value="Homeodomain-like"/>
    <property type="match status" value="1"/>
</dbReference>
<dbReference type="AlphaFoldDB" id="A0A075UZR7"/>
<proteinExistence type="predicted"/>
<accession>A0A075UZR7</accession>
<dbReference type="Gene3D" id="1.10.357.10">
    <property type="entry name" value="Tetracycline Repressor, domain 2"/>
    <property type="match status" value="1"/>
</dbReference>
<dbReference type="PRINTS" id="PR00455">
    <property type="entry name" value="HTHTETR"/>
</dbReference>
<evidence type="ECO:0000259" key="3">
    <source>
        <dbReference type="PROSITE" id="PS50977"/>
    </source>
</evidence>
<reference evidence="4 5" key="1">
    <citation type="journal article" date="2014" name="J. Biotechnol.">
        <title>Complete genome sequence of the actinobacterium Amycolatopsis japonica MG417-CF17(T) (=DSM 44213T) producing (S,S)-N,N'-ethylenediaminedisuccinic acid.</title>
        <authorList>
            <person name="Stegmann E."/>
            <person name="Albersmeier A."/>
            <person name="Spohn M."/>
            <person name="Gert H."/>
            <person name="Weber T."/>
            <person name="Wohlleben W."/>
            <person name="Kalinowski J."/>
            <person name="Ruckert C."/>
        </authorList>
    </citation>
    <scope>NUCLEOTIDE SEQUENCE [LARGE SCALE GENOMIC DNA]</scope>
    <source>
        <strain evidence="5">MG417-CF17 (DSM 44213)</strain>
    </source>
</reference>
<keyword evidence="5" id="KW-1185">Reference proteome</keyword>
<organism evidence="4 5">
    <name type="scientific">Amycolatopsis japonica</name>
    <dbReference type="NCBI Taxonomy" id="208439"/>
    <lineage>
        <taxon>Bacteria</taxon>
        <taxon>Bacillati</taxon>
        <taxon>Actinomycetota</taxon>
        <taxon>Actinomycetes</taxon>
        <taxon>Pseudonocardiales</taxon>
        <taxon>Pseudonocardiaceae</taxon>
        <taxon>Amycolatopsis</taxon>
        <taxon>Amycolatopsis japonica group</taxon>
    </lineage>
</organism>
<dbReference type="HOGENOM" id="CLU_072073_0_0_11"/>
<dbReference type="STRING" id="208439.AJAP_25280"/>
<evidence type="ECO:0000256" key="2">
    <source>
        <dbReference type="PROSITE-ProRule" id="PRU00335"/>
    </source>
</evidence>
<evidence type="ECO:0000313" key="5">
    <source>
        <dbReference type="Proteomes" id="UP000028492"/>
    </source>
</evidence>
<feature type="domain" description="HTH tetR-type" evidence="3">
    <location>
        <begin position="6"/>
        <end position="66"/>
    </location>
</feature>
<dbReference type="eggNOG" id="COG1309">
    <property type="taxonomic scope" value="Bacteria"/>
</dbReference>
<dbReference type="InterPro" id="IPR036271">
    <property type="entry name" value="Tet_transcr_reg_TetR-rel_C_sf"/>
</dbReference>
<name>A0A075UZR7_9PSEU</name>
<dbReference type="Pfam" id="PF00440">
    <property type="entry name" value="TetR_N"/>
    <property type="match status" value="1"/>
</dbReference>
<evidence type="ECO:0000313" key="4">
    <source>
        <dbReference type="EMBL" id="AIG77904.1"/>
    </source>
</evidence>
<dbReference type="PANTHER" id="PTHR30055">
    <property type="entry name" value="HTH-TYPE TRANSCRIPTIONAL REGULATOR RUTR"/>
    <property type="match status" value="1"/>
</dbReference>
<keyword evidence="1 2" id="KW-0238">DNA-binding</keyword>
<dbReference type="Proteomes" id="UP000028492">
    <property type="component" value="Chromosome"/>
</dbReference>
<dbReference type="PROSITE" id="PS50977">
    <property type="entry name" value="HTH_TETR_2"/>
    <property type="match status" value="1"/>
</dbReference>
<dbReference type="Pfam" id="PF17931">
    <property type="entry name" value="TetR_C_23"/>
    <property type="match status" value="1"/>
</dbReference>
<dbReference type="KEGG" id="aja:AJAP_25280"/>
<dbReference type="InterPro" id="IPR009057">
    <property type="entry name" value="Homeodomain-like_sf"/>
</dbReference>
<dbReference type="PROSITE" id="PS01081">
    <property type="entry name" value="HTH_TETR_1"/>
    <property type="match status" value="1"/>
</dbReference>
<gene>
    <name evidence="4" type="ORF">AJAP_25280</name>
</gene>
<dbReference type="InterPro" id="IPR050109">
    <property type="entry name" value="HTH-type_TetR-like_transc_reg"/>
</dbReference>
<dbReference type="InterPro" id="IPR001647">
    <property type="entry name" value="HTH_TetR"/>
</dbReference>
<dbReference type="SUPFAM" id="SSF48498">
    <property type="entry name" value="Tetracyclin repressor-like, C-terminal domain"/>
    <property type="match status" value="1"/>
</dbReference>
<dbReference type="EMBL" id="CP008953">
    <property type="protein sequence ID" value="AIG77904.1"/>
    <property type="molecule type" value="Genomic_DNA"/>
</dbReference>
<sequence length="223" mass="25075">MVAKSEETRSLIVATALRLFAENGYDRTTMRAIAAEAGVSVGNAYYYFASKDQLIQGFYDEIAKAHLTDARQAIEGERDFSARLKTVLLTWLDVAEPYHRFGTQFFVNAADPDSPLSPFSEESSPARDASVGLMRDVIADSDVKLDPDLRDDLPDLLWLYQMGVVLFWVHDRSAGQKRSRILVERTVPLIARLVGLSRLRVLRPVSREIVSLIRDLSKRDDVA</sequence>
<dbReference type="PANTHER" id="PTHR30055:SF146">
    <property type="entry name" value="HTH-TYPE TRANSCRIPTIONAL DUAL REGULATOR CECR"/>
    <property type="match status" value="1"/>
</dbReference>